<evidence type="ECO:0000313" key="3">
    <source>
        <dbReference type="EMBL" id="ERP31396.1"/>
    </source>
</evidence>
<dbReference type="SMART" id="SM00226">
    <property type="entry name" value="LMWPc"/>
    <property type="match status" value="1"/>
</dbReference>
<comment type="caution">
    <text evidence="3">The sequence shown here is derived from an EMBL/GenBank/DDBJ whole genome shotgun (WGS) entry which is preliminary data.</text>
</comment>
<dbReference type="Pfam" id="PF01451">
    <property type="entry name" value="LMWPc"/>
    <property type="match status" value="1"/>
</dbReference>
<dbReference type="InterPro" id="IPR023485">
    <property type="entry name" value="Ptyr_pPase"/>
</dbReference>
<gene>
    <name evidence="3" type="ORF">CALK_1746</name>
</gene>
<evidence type="ECO:0000256" key="1">
    <source>
        <dbReference type="SAM" id="MobiDB-lite"/>
    </source>
</evidence>
<dbReference type="eggNOG" id="COG0394">
    <property type="taxonomic scope" value="Bacteria"/>
</dbReference>
<keyword evidence="4" id="KW-1185">Reference proteome</keyword>
<reference evidence="3 4" key="1">
    <citation type="journal article" date="2013" name="Environ. Microbiol.">
        <title>Genome analysis of Chitinivibrio alkaliphilus gen. nov., sp. nov., a novel extremely haloalkaliphilic anaerobic chitinolytic bacterium from the candidate phylum Termite Group 3.</title>
        <authorList>
            <person name="Sorokin D.Y."/>
            <person name="Gumerov V.M."/>
            <person name="Rakitin A.L."/>
            <person name="Beletsky A.V."/>
            <person name="Damste J.S."/>
            <person name="Muyzer G."/>
            <person name="Mardanov A.V."/>
            <person name="Ravin N.V."/>
        </authorList>
    </citation>
    <scope>NUCLEOTIDE SEQUENCE [LARGE SCALE GENOMIC DNA]</scope>
    <source>
        <strain evidence="3 4">ACht1</strain>
    </source>
</reference>
<proteinExistence type="predicted"/>
<dbReference type="EMBL" id="ASJR01000014">
    <property type="protein sequence ID" value="ERP31396.1"/>
    <property type="molecule type" value="Genomic_DNA"/>
</dbReference>
<dbReference type="Proteomes" id="UP000017148">
    <property type="component" value="Unassembled WGS sequence"/>
</dbReference>
<dbReference type="Gene3D" id="3.40.50.2300">
    <property type="match status" value="1"/>
</dbReference>
<dbReference type="STRING" id="1313304.CALK_1746"/>
<feature type="region of interest" description="Disordered" evidence="1">
    <location>
        <begin position="1"/>
        <end position="38"/>
    </location>
</feature>
<dbReference type="SUPFAM" id="SSF52788">
    <property type="entry name" value="Phosphotyrosine protein phosphatases I"/>
    <property type="match status" value="1"/>
</dbReference>
<accession>U7D757</accession>
<name>U7D757_9BACT</name>
<sequence>MSPPLPAHPGNIHGHGGVTRQKSPPEAHEAAQRFGAPLATHRSRPISAEILATAEWIFCMERQHTEHIHLYYPRVHERTVLLRGFGRTSLRREIQDPYGKSPRVYRRVFSSIAREIDRTIPRLFHAHDSCV</sequence>
<feature type="domain" description="Phosphotyrosine protein phosphatase I" evidence="2">
    <location>
        <begin position="9"/>
        <end position="122"/>
    </location>
</feature>
<dbReference type="AlphaFoldDB" id="U7D757"/>
<organism evidence="3 4">
    <name type="scientific">Chitinivibrio alkaliphilus ACht1</name>
    <dbReference type="NCBI Taxonomy" id="1313304"/>
    <lineage>
        <taxon>Bacteria</taxon>
        <taxon>Pseudomonadati</taxon>
        <taxon>Fibrobacterota</taxon>
        <taxon>Chitinivibrionia</taxon>
        <taxon>Chitinivibrionales</taxon>
        <taxon>Chitinivibrionaceae</taxon>
        <taxon>Chitinivibrio</taxon>
    </lineage>
</organism>
<dbReference type="OrthoDB" id="9784339at2"/>
<evidence type="ECO:0000313" key="4">
    <source>
        <dbReference type="Proteomes" id="UP000017148"/>
    </source>
</evidence>
<dbReference type="InterPro" id="IPR036196">
    <property type="entry name" value="Ptyr_pPase_sf"/>
</dbReference>
<evidence type="ECO:0000259" key="2">
    <source>
        <dbReference type="SMART" id="SM00226"/>
    </source>
</evidence>
<protein>
    <recommendedName>
        <fullName evidence="2">Phosphotyrosine protein phosphatase I domain-containing protein</fullName>
    </recommendedName>
</protein>